<evidence type="ECO:0000313" key="3">
    <source>
        <dbReference type="WBParaSite" id="GPUH_0001304501-mRNA-1"/>
    </source>
</evidence>
<proteinExistence type="predicted"/>
<reference evidence="3" key="1">
    <citation type="submission" date="2016-06" db="UniProtKB">
        <authorList>
            <consortium name="WormBaseParasite"/>
        </authorList>
    </citation>
    <scope>IDENTIFICATION</scope>
</reference>
<sequence>MYVCHKYTLSKNLQKKYVPNVTNVQGSSYPVVSTQYPVLNYDCNISRENHHVEAAPTVQIAKSGPPKHCE</sequence>
<dbReference type="AlphaFoldDB" id="A0A183DWE0"/>
<evidence type="ECO:0000313" key="2">
    <source>
        <dbReference type="Proteomes" id="UP000271098"/>
    </source>
</evidence>
<gene>
    <name evidence="1" type="ORF">GPUH_LOCUS13031</name>
</gene>
<protein>
    <submittedName>
        <fullName evidence="3">Ovule protein</fullName>
    </submittedName>
</protein>
<organism evidence="3">
    <name type="scientific">Gongylonema pulchrum</name>
    <dbReference type="NCBI Taxonomy" id="637853"/>
    <lineage>
        <taxon>Eukaryota</taxon>
        <taxon>Metazoa</taxon>
        <taxon>Ecdysozoa</taxon>
        <taxon>Nematoda</taxon>
        <taxon>Chromadorea</taxon>
        <taxon>Rhabditida</taxon>
        <taxon>Spirurina</taxon>
        <taxon>Spiruromorpha</taxon>
        <taxon>Spiruroidea</taxon>
        <taxon>Gongylonematidae</taxon>
        <taxon>Gongylonema</taxon>
    </lineage>
</organism>
<dbReference type="WBParaSite" id="GPUH_0001304501-mRNA-1">
    <property type="protein sequence ID" value="GPUH_0001304501-mRNA-1"/>
    <property type="gene ID" value="GPUH_0001304501"/>
</dbReference>
<reference evidence="1 2" key="2">
    <citation type="submission" date="2018-11" db="EMBL/GenBank/DDBJ databases">
        <authorList>
            <consortium name="Pathogen Informatics"/>
        </authorList>
    </citation>
    <scope>NUCLEOTIDE SEQUENCE [LARGE SCALE GENOMIC DNA]</scope>
</reference>
<dbReference type="Proteomes" id="UP000271098">
    <property type="component" value="Unassembled WGS sequence"/>
</dbReference>
<accession>A0A183DWE0</accession>
<evidence type="ECO:0000313" key="1">
    <source>
        <dbReference type="EMBL" id="VDN21516.1"/>
    </source>
</evidence>
<keyword evidence="2" id="KW-1185">Reference proteome</keyword>
<name>A0A183DWE0_9BILA</name>
<dbReference type="EMBL" id="UYRT01079855">
    <property type="protein sequence ID" value="VDN21516.1"/>
    <property type="molecule type" value="Genomic_DNA"/>
</dbReference>